<accession>A0ABP8Z0M7</accession>
<evidence type="ECO:0000313" key="5">
    <source>
        <dbReference type="EMBL" id="GAA4743001.1"/>
    </source>
</evidence>
<gene>
    <name evidence="5" type="ORF">GCM10023350_29640</name>
</gene>
<proteinExistence type="inferred from homology"/>
<dbReference type="InterPro" id="IPR036526">
    <property type="entry name" value="C-N_Hydrolase_sf"/>
</dbReference>
<dbReference type="PROSITE" id="PS00921">
    <property type="entry name" value="NITRIL_CHT_2"/>
    <property type="match status" value="1"/>
</dbReference>
<keyword evidence="6" id="KW-1185">Reference proteome</keyword>
<feature type="active site" description="Proton acceptor" evidence="2">
    <location>
        <position position="46"/>
    </location>
</feature>
<dbReference type="PROSITE" id="PS00920">
    <property type="entry name" value="NITRIL_CHT_1"/>
    <property type="match status" value="1"/>
</dbReference>
<dbReference type="InterPro" id="IPR044149">
    <property type="entry name" value="Nitrilases_CHs"/>
</dbReference>
<evidence type="ECO:0000256" key="1">
    <source>
        <dbReference type="ARBA" id="ARBA00008129"/>
    </source>
</evidence>
<evidence type="ECO:0000259" key="4">
    <source>
        <dbReference type="PROSITE" id="PS50263"/>
    </source>
</evidence>
<keyword evidence="5" id="KW-0378">Hydrolase</keyword>
<protein>
    <submittedName>
        <fullName evidence="5">Carbon-nitrogen hydrolase family protein</fullName>
    </submittedName>
</protein>
<dbReference type="Proteomes" id="UP001499882">
    <property type="component" value="Unassembled WGS sequence"/>
</dbReference>
<dbReference type="InterPro" id="IPR000132">
    <property type="entry name" value="Nitrilase/CN_hydratase_CS"/>
</dbReference>
<feature type="domain" description="CN hydrolase" evidence="4">
    <location>
        <begin position="6"/>
        <end position="271"/>
    </location>
</feature>
<comment type="similarity">
    <text evidence="1">Belongs to the carbon-nitrogen hydrolase superfamily. Nitrilase family.</text>
</comment>
<reference evidence="6" key="1">
    <citation type="journal article" date="2019" name="Int. J. Syst. Evol. Microbiol.">
        <title>The Global Catalogue of Microorganisms (GCM) 10K type strain sequencing project: providing services to taxonomists for standard genome sequencing and annotation.</title>
        <authorList>
            <consortium name="The Broad Institute Genomics Platform"/>
            <consortium name="The Broad Institute Genome Sequencing Center for Infectious Disease"/>
            <person name="Wu L."/>
            <person name="Ma J."/>
        </authorList>
    </citation>
    <scope>NUCLEOTIDE SEQUENCE [LARGE SCALE GENOMIC DNA]</scope>
    <source>
        <strain evidence="6">JCM 18532</strain>
    </source>
</reference>
<comment type="caution">
    <text evidence="5">The sequence shown here is derived from an EMBL/GenBank/DDBJ whole genome shotgun (WGS) entry which is preliminary data.</text>
</comment>
<dbReference type="SUPFAM" id="SSF56317">
    <property type="entry name" value="Carbon-nitrogen hydrolase"/>
    <property type="match status" value="1"/>
</dbReference>
<dbReference type="PANTHER" id="PTHR46044:SF1">
    <property type="entry name" value="CN HYDROLASE DOMAIN-CONTAINING PROTEIN"/>
    <property type="match status" value="1"/>
</dbReference>
<evidence type="ECO:0000313" key="6">
    <source>
        <dbReference type="Proteomes" id="UP001499882"/>
    </source>
</evidence>
<dbReference type="CDD" id="cd07564">
    <property type="entry name" value="nitrilases_CHs"/>
    <property type="match status" value="1"/>
</dbReference>
<dbReference type="PANTHER" id="PTHR46044">
    <property type="entry name" value="NITRILASE"/>
    <property type="match status" value="1"/>
</dbReference>
<organism evidence="5 6">
    <name type="scientific">Nocardioides endophyticus</name>
    <dbReference type="NCBI Taxonomy" id="1353775"/>
    <lineage>
        <taxon>Bacteria</taxon>
        <taxon>Bacillati</taxon>
        <taxon>Actinomycetota</taxon>
        <taxon>Actinomycetes</taxon>
        <taxon>Propionibacteriales</taxon>
        <taxon>Nocardioidaceae</taxon>
        <taxon>Nocardioides</taxon>
    </lineage>
</organism>
<dbReference type="GO" id="GO:0016787">
    <property type="term" value="F:hydrolase activity"/>
    <property type="evidence" value="ECO:0007669"/>
    <property type="project" value="UniProtKB-KW"/>
</dbReference>
<dbReference type="PROSITE" id="PS50263">
    <property type="entry name" value="CN_HYDROLASE"/>
    <property type="match status" value="1"/>
</dbReference>
<sequence>MTTSRCVVGVVQAAGVPFDADASVEIVRTYAEEASSQGCELVLFPEAFLGGYPRGITFGATIGRRTSEGREWFRRYHAAAVEIDGPQVRELERIAADTRTTLVVGIIERDGGTLYCAVVWIDPDDGLVGTRRKLLPTGTERIVWGQGDLARPTVVDTAVGPVGAAICWENYMPLLRTFMYDQGVKIWCAPTADDRPGWEATMRHIALEGRCFVLSANQFVRRSDYPDDYPLDVPPETVLSEGASMIVDPLGRVLAGPERGGEALLVAELDLDDIARSQLDFDAVGHYARADLFQLEVSTRSQQLVRAGAGVARGRAPAAREPSPNPAPDGSRPSIDWAKVHPCTTSL</sequence>
<dbReference type="EMBL" id="BAABKN010000019">
    <property type="protein sequence ID" value="GAA4743001.1"/>
    <property type="molecule type" value="Genomic_DNA"/>
</dbReference>
<evidence type="ECO:0000256" key="3">
    <source>
        <dbReference type="SAM" id="MobiDB-lite"/>
    </source>
</evidence>
<feature type="compositionally biased region" description="Low complexity" evidence="3">
    <location>
        <begin position="309"/>
        <end position="320"/>
    </location>
</feature>
<feature type="region of interest" description="Disordered" evidence="3">
    <location>
        <begin position="309"/>
        <end position="347"/>
    </location>
</feature>
<name>A0ABP8Z0M7_9ACTN</name>
<evidence type="ECO:0000256" key="2">
    <source>
        <dbReference type="PROSITE-ProRule" id="PRU10139"/>
    </source>
</evidence>
<dbReference type="Pfam" id="PF00795">
    <property type="entry name" value="CN_hydrolase"/>
    <property type="match status" value="1"/>
</dbReference>
<dbReference type="RefSeq" id="WP_345527595.1">
    <property type="nucleotide sequence ID" value="NZ_BAABKN010000019.1"/>
</dbReference>
<dbReference type="InterPro" id="IPR003010">
    <property type="entry name" value="C-N_Hydrolase"/>
</dbReference>
<dbReference type="Gene3D" id="3.60.110.10">
    <property type="entry name" value="Carbon-nitrogen hydrolase"/>
    <property type="match status" value="1"/>
</dbReference>